<dbReference type="InterPro" id="IPR036047">
    <property type="entry name" value="F-box-like_dom_sf"/>
</dbReference>
<dbReference type="Proteomes" id="UP001497457">
    <property type="component" value="Unassembled WGS sequence"/>
</dbReference>
<dbReference type="SUPFAM" id="SSF81383">
    <property type="entry name" value="F-box domain"/>
    <property type="match status" value="1"/>
</dbReference>
<feature type="region of interest" description="Disordered" evidence="1">
    <location>
        <begin position="61"/>
        <end position="101"/>
    </location>
</feature>
<evidence type="ECO:0000313" key="3">
    <source>
        <dbReference type="EMBL" id="CAM0151088.1"/>
    </source>
</evidence>
<dbReference type="PANTHER" id="PTHR35546">
    <property type="entry name" value="F-BOX PROTEIN INTERACTION DOMAIN PROTEIN-RELATED"/>
    <property type="match status" value="1"/>
</dbReference>
<evidence type="ECO:0000259" key="2">
    <source>
        <dbReference type="PROSITE" id="PS50181"/>
    </source>
</evidence>
<accession>A0ABC9HB84</accession>
<dbReference type="PANTHER" id="PTHR35546:SF106">
    <property type="entry name" value="DUF1618 DOMAIN-CONTAINING PROTEIN"/>
    <property type="match status" value="1"/>
</dbReference>
<evidence type="ECO:0000313" key="4">
    <source>
        <dbReference type="Proteomes" id="UP001497457"/>
    </source>
</evidence>
<protein>
    <recommendedName>
        <fullName evidence="2">F-box domain-containing protein</fullName>
    </recommendedName>
</protein>
<dbReference type="Pfam" id="PF24750">
    <property type="entry name" value="b-prop_At3g26010-like"/>
    <property type="match status" value="1"/>
</dbReference>
<proteinExistence type="predicted"/>
<reference evidence="3 4" key="1">
    <citation type="submission" date="2024-10" db="EMBL/GenBank/DDBJ databases">
        <authorList>
            <person name="Ryan C."/>
        </authorList>
    </citation>
    <scope>NUCLEOTIDE SEQUENCE [LARGE SCALE GENOMIC DNA]</scope>
</reference>
<evidence type="ECO:0000256" key="1">
    <source>
        <dbReference type="SAM" id="MobiDB-lite"/>
    </source>
</evidence>
<gene>
    <name evidence="3" type="ORF">URODEC1_LOCUS124112</name>
</gene>
<dbReference type="PROSITE" id="PS50181">
    <property type="entry name" value="FBOX"/>
    <property type="match status" value="1"/>
</dbReference>
<keyword evidence="4" id="KW-1185">Reference proteome</keyword>
<dbReference type="SMART" id="SM00256">
    <property type="entry name" value="FBOX"/>
    <property type="match status" value="1"/>
</dbReference>
<dbReference type="AlphaFoldDB" id="A0ABC9HB84"/>
<dbReference type="InterPro" id="IPR056592">
    <property type="entry name" value="Beta-prop_At3g26010-like"/>
</dbReference>
<feature type="domain" description="F-box" evidence="2">
    <location>
        <begin position="96"/>
        <end position="145"/>
    </location>
</feature>
<name>A0ABC9HB84_9POAL</name>
<dbReference type="InterPro" id="IPR001810">
    <property type="entry name" value="F-box_dom"/>
</dbReference>
<sequence length="483" mass="54104">MATRVWRRFPHCCLQCGEYAGVARVSGGISPNSMADPASSSSSPSRARPLCTIDRMAHRAAAAEQGAIQPPPASAAADPVRLRRRPLPAPPSSPTGAMENGLPDDPLVEIFSRLPAKSLCRFKCVSKPWRDLIASRLRCRNFPQTLLGFIYGDGEAHADEKYGHFINPLGKSVPLIDPSFAFLTKLLWVEKIVLLGSCNGLLLLGHRRVSDIYDSLGYIVCNPATEQWVAVPSSGWCPWPDSEDEDDEDSFTEEDVLTHLLFDPAVSPHFQLIQLWQKSYRDLAGVHTYSSETGVWRTNEGGDWKQWGLDAILNSAGCPFNGMVHVKLDDIYERRSIIVAVDGEGKTSRIIRWAENRGFPDFVGQSHGHLYCISGDIDDSDMMTELSIWVLEDYHTEEWVLKHSVSILQLFGKTSCRFDSYEVVTIHPDHDLVFFVEYEDRKLISYEMSSKEVCDVCTLGRGYGRVTPYVPYFSDLSVLENKH</sequence>
<dbReference type="InterPro" id="IPR055290">
    <property type="entry name" value="At3g26010-like"/>
</dbReference>
<organism evidence="3 4">
    <name type="scientific">Urochloa decumbens</name>
    <dbReference type="NCBI Taxonomy" id="240449"/>
    <lineage>
        <taxon>Eukaryota</taxon>
        <taxon>Viridiplantae</taxon>
        <taxon>Streptophyta</taxon>
        <taxon>Embryophyta</taxon>
        <taxon>Tracheophyta</taxon>
        <taxon>Spermatophyta</taxon>
        <taxon>Magnoliopsida</taxon>
        <taxon>Liliopsida</taxon>
        <taxon>Poales</taxon>
        <taxon>Poaceae</taxon>
        <taxon>PACMAD clade</taxon>
        <taxon>Panicoideae</taxon>
        <taxon>Panicodae</taxon>
        <taxon>Paniceae</taxon>
        <taxon>Melinidinae</taxon>
        <taxon>Urochloa</taxon>
    </lineage>
</organism>
<dbReference type="CDD" id="cd22157">
    <property type="entry name" value="F-box_AtFBW1-like"/>
    <property type="match status" value="1"/>
</dbReference>
<dbReference type="Gene3D" id="1.20.1280.50">
    <property type="match status" value="1"/>
</dbReference>
<comment type="caution">
    <text evidence="3">The sequence shown here is derived from an EMBL/GenBank/DDBJ whole genome shotgun (WGS) entry which is preliminary data.</text>
</comment>
<dbReference type="EMBL" id="CAXIPR030004409">
    <property type="protein sequence ID" value="CAM0151088.1"/>
    <property type="molecule type" value="Genomic_DNA"/>
</dbReference>
<dbReference type="Pfam" id="PF00646">
    <property type="entry name" value="F-box"/>
    <property type="match status" value="1"/>
</dbReference>